<dbReference type="KEGG" id="oho:Oweho_0289"/>
<accession>G8R7Y8</accession>
<dbReference type="Proteomes" id="UP000005631">
    <property type="component" value="Chromosome"/>
</dbReference>
<feature type="transmembrane region" description="Helical" evidence="1">
    <location>
        <begin position="12"/>
        <end position="33"/>
    </location>
</feature>
<feature type="transmembrane region" description="Helical" evidence="1">
    <location>
        <begin position="166"/>
        <end position="186"/>
    </location>
</feature>
<evidence type="ECO:0000313" key="3">
    <source>
        <dbReference type="Proteomes" id="UP000005631"/>
    </source>
</evidence>
<keyword evidence="1" id="KW-1133">Transmembrane helix</keyword>
<evidence type="ECO:0000313" key="2">
    <source>
        <dbReference type="EMBL" id="AEV31311.1"/>
    </source>
</evidence>
<dbReference type="Pfam" id="PF14329">
    <property type="entry name" value="DUF4386"/>
    <property type="match status" value="1"/>
</dbReference>
<dbReference type="RefSeq" id="WP_014200672.1">
    <property type="nucleotide sequence ID" value="NC_016599.1"/>
</dbReference>
<sequence length="226" mass="24851">MKATNTSLSRFAIIAGASLLLMAITAGFSFGYAHSKIVLLDDANTTLQNLIISKGLFQAEILGWCLILVLDVIVAWALYYFFKSVNKSISALTAWIRIIYSIILGMAIGQLMTICKLLEETSEGTAQIVMEHIQSFENIWTLGLIVFGFHLIGLGYLALKSKLRFWGVLLIVAGFSYSLVCTLKQFQSLESLAANLEMILSIPMTVGELGFAVWLLVRGKKRTAAS</sequence>
<dbReference type="STRING" id="926562.Oweho_0289"/>
<name>G8R7Y8_OWEHD</name>
<keyword evidence="1" id="KW-0812">Transmembrane</keyword>
<reference evidence="2 3" key="1">
    <citation type="journal article" date="2012" name="Stand. Genomic Sci.">
        <title>Genome sequence of the orange-pigmented seawater bacterium Owenweeksia hongkongensis type strain (UST20020801(T)).</title>
        <authorList>
            <person name="Riedel T."/>
            <person name="Held B."/>
            <person name="Nolan M."/>
            <person name="Lucas S."/>
            <person name="Lapidus A."/>
            <person name="Tice H."/>
            <person name="Del Rio T.G."/>
            <person name="Cheng J.F."/>
            <person name="Han C."/>
            <person name="Tapia R."/>
            <person name="Goodwin L.A."/>
            <person name="Pitluck S."/>
            <person name="Liolios K."/>
            <person name="Mavromatis K."/>
            <person name="Pagani I."/>
            <person name="Ivanova N."/>
            <person name="Mikhailova N."/>
            <person name="Pati A."/>
            <person name="Chen A."/>
            <person name="Palaniappan K."/>
            <person name="Rohde M."/>
            <person name="Tindall B.J."/>
            <person name="Detter J.C."/>
            <person name="Goker M."/>
            <person name="Woyke T."/>
            <person name="Bristow J."/>
            <person name="Eisen J.A."/>
            <person name="Markowitz V."/>
            <person name="Hugenholtz P."/>
            <person name="Klenk H.P."/>
            <person name="Kyrpides N.C."/>
        </authorList>
    </citation>
    <scope>NUCLEOTIDE SEQUENCE</scope>
    <source>
        <strain evidence="3">DSM 17368 / JCM 12287 / NRRL B-23963</strain>
    </source>
</reference>
<feature type="transmembrane region" description="Helical" evidence="1">
    <location>
        <begin position="94"/>
        <end position="114"/>
    </location>
</feature>
<dbReference type="AlphaFoldDB" id="G8R7Y8"/>
<dbReference type="InterPro" id="IPR025495">
    <property type="entry name" value="DUF4386"/>
</dbReference>
<dbReference type="EMBL" id="CP003156">
    <property type="protein sequence ID" value="AEV31311.1"/>
    <property type="molecule type" value="Genomic_DNA"/>
</dbReference>
<gene>
    <name evidence="2" type="ordered locus">Oweho_0289</name>
</gene>
<dbReference type="HOGENOM" id="CLU_098561_0_0_10"/>
<dbReference type="OrthoDB" id="7060422at2"/>
<feature type="transmembrane region" description="Helical" evidence="1">
    <location>
        <begin position="139"/>
        <end position="159"/>
    </location>
</feature>
<evidence type="ECO:0008006" key="4">
    <source>
        <dbReference type="Google" id="ProtNLM"/>
    </source>
</evidence>
<evidence type="ECO:0000256" key="1">
    <source>
        <dbReference type="SAM" id="Phobius"/>
    </source>
</evidence>
<keyword evidence="1" id="KW-0472">Membrane</keyword>
<feature type="transmembrane region" description="Helical" evidence="1">
    <location>
        <begin position="61"/>
        <end position="82"/>
    </location>
</feature>
<organism evidence="2 3">
    <name type="scientific">Owenweeksia hongkongensis (strain DSM 17368 / CIP 108786 / JCM 12287 / NRRL B-23963 / UST20020801)</name>
    <dbReference type="NCBI Taxonomy" id="926562"/>
    <lineage>
        <taxon>Bacteria</taxon>
        <taxon>Pseudomonadati</taxon>
        <taxon>Bacteroidota</taxon>
        <taxon>Flavobacteriia</taxon>
        <taxon>Flavobacteriales</taxon>
        <taxon>Owenweeksiaceae</taxon>
        <taxon>Owenweeksia</taxon>
    </lineage>
</organism>
<feature type="transmembrane region" description="Helical" evidence="1">
    <location>
        <begin position="198"/>
        <end position="217"/>
    </location>
</feature>
<proteinExistence type="predicted"/>
<dbReference type="eggNOG" id="ENOG5031XFR">
    <property type="taxonomic scope" value="Bacteria"/>
</dbReference>
<protein>
    <recommendedName>
        <fullName evidence="4">DUF4386 domain-containing protein</fullName>
    </recommendedName>
</protein>
<keyword evidence="3" id="KW-1185">Reference proteome</keyword>